<reference evidence="2" key="1">
    <citation type="journal article" date="2014" name="Int. J. Syst. Evol. Microbiol.">
        <title>Complete genome sequence of Corynebacterium casei LMG S-19264T (=DSM 44701T), isolated from a smear-ripened cheese.</title>
        <authorList>
            <consortium name="US DOE Joint Genome Institute (JGI-PGF)"/>
            <person name="Walter F."/>
            <person name="Albersmeier A."/>
            <person name="Kalinowski J."/>
            <person name="Ruckert C."/>
        </authorList>
    </citation>
    <scope>NUCLEOTIDE SEQUENCE</scope>
    <source>
        <strain evidence="2">CGMCC 1.15290</strain>
    </source>
</reference>
<evidence type="ECO:0000256" key="1">
    <source>
        <dbReference type="SAM" id="Phobius"/>
    </source>
</evidence>
<evidence type="ECO:0000313" key="3">
    <source>
        <dbReference type="Proteomes" id="UP000627292"/>
    </source>
</evidence>
<keyword evidence="1" id="KW-1133">Transmembrane helix</keyword>
<feature type="transmembrane region" description="Helical" evidence="1">
    <location>
        <begin position="96"/>
        <end position="114"/>
    </location>
</feature>
<feature type="transmembrane region" description="Helical" evidence="1">
    <location>
        <begin position="66"/>
        <end position="90"/>
    </location>
</feature>
<protein>
    <recommendedName>
        <fullName evidence="4">DUF983 domain-containing protein</fullName>
    </recommendedName>
</protein>
<evidence type="ECO:0000313" key="2">
    <source>
        <dbReference type="EMBL" id="GGH58798.1"/>
    </source>
</evidence>
<dbReference type="Proteomes" id="UP000627292">
    <property type="component" value="Unassembled WGS sequence"/>
</dbReference>
<sequence>MNAHDTAKPNWLVSVCHTHCPRCRRGDMFKDPNPYHLKSTLAMNESCPVCGQQFDIEVGFYYGTSYVSYAFSIAVSVASFIAWWVFIGFSLNDNRLFWWLGANALLLVALQPIFMRLARTIWLAFFVGYDKDWKNRPAKAPERVNDQMKNAW</sequence>
<comment type="caution">
    <text evidence="2">The sequence shown here is derived from an EMBL/GenBank/DDBJ whole genome shotgun (WGS) entry which is preliminary data.</text>
</comment>
<dbReference type="AlphaFoldDB" id="A0A917MSZ3"/>
<reference evidence="2" key="2">
    <citation type="submission" date="2020-09" db="EMBL/GenBank/DDBJ databases">
        <authorList>
            <person name="Sun Q."/>
            <person name="Zhou Y."/>
        </authorList>
    </citation>
    <scope>NUCLEOTIDE SEQUENCE</scope>
    <source>
        <strain evidence="2">CGMCC 1.15290</strain>
    </source>
</reference>
<proteinExistence type="predicted"/>
<gene>
    <name evidence="2" type="ORF">GCM10011379_04860</name>
</gene>
<organism evidence="2 3">
    <name type="scientific">Filimonas zeae</name>
    <dbReference type="NCBI Taxonomy" id="1737353"/>
    <lineage>
        <taxon>Bacteria</taxon>
        <taxon>Pseudomonadati</taxon>
        <taxon>Bacteroidota</taxon>
        <taxon>Chitinophagia</taxon>
        <taxon>Chitinophagales</taxon>
        <taxon>Chitinophagaceae</taxon>
        <taxon>Filimonas</taxon>
    </lineage>
</organism>
<accession>A0A917MSZ3</accession>
<dbReference type="InterPro" id="IPR009325">
    <property type="entry name" value="DUF983"/>
</dbReference>
<evidence type="ECO:0008006" key="4">
    <source>
        <dbReference type="Google" id="ProtNLM"/>
    </source>
</evidence>
<dbReference type="Pfam" id="PF06170">
    <property type="entry name" value="DUF983"/>
    <property type="match status" value="1"/>
</dbReference>
<keyword evidence="1" id="KW-0472">Membrane</keyword>
<dbReference type="RefSeq" id="WP_188950372.1">
    <property type="nucleotide sequence ID" value="NZ_BMIB01000001.1"/>
</dbReference>
<keyword evidence="1" id="KW-0812">Transmembrane</keyword>
<name>A0A917MSZ3_9BACT</name>
<keyword evidence="3" id="KW-1185">Reference proteome</keyword>
<dbReference type="EMBL" id="BMIB01000001">
    <property type="protein sequence ID" value="GGH58798.1"/>
    <property type="molecule type" value="Genomic_DNA"/>
</dbReference>